<keyword evidence="1" id="KW-0732">Signal</keyword>
<dbReference type="Proteomes" id="UP001175271">
    <property type="component" value="Unassembled WGS sequence"/>
</dbReference>
<evidence type="ECO:0000313" key="3">
    <source>
        <dbReference type="Proteomes" id="UP001175271"/>
    </source>
</evidence>
<sequence>MIRSIFFVVFVASSLLLLDGPLSAAPMNQLMSVACERNPSLEMCGGHAAVYRAKDAPEDEDTRSMRSFPKISYDELQLDRYCARHQDHYWHYCVGSGTYERPLRAKLLKFCPSFEKFCPEVAGKASQPSGSNFREAAVPLVIPPPLPSKRFGQTMTSPMAFDLPLPSSKDDDMQEPTAQGPQVLTPEIIRTCTADCTAPHCTTECKCANTHPTVHAMCNPPANSELATTCQHWYSKCPMFKPVQY</sequence>
<dbReference type="InterPro" id="IPR053124">
    <property type="entry name" value="Notch_signaling_modulators"/>
</dbReference>
<dbReference type="GO" id="GO:0005615">
    <property type="term" value="C:extracellular space"/>
    <property type="evidence" value="ECO:0007669"/>
    <property type="project" value="TreeGrafter"/>
</dbReference>
<dbReference type="EMBL" id="JAUCMV010000004">
    <property type="protein sequence ID" value="KAK0400488.1"/>
    <property type="molecule type" value="Genomic_DNA"/>
</dbReference>
<feature type="chain" id="PRO_5041218861" evidence="1">
    <location>
        <begin position="25"/>
        <end position="245"/>
    </location>
</feature>
<organism evidence="2 3">
    <name type="scientific">Steinernema hermaphroditum</name>
    <dbReference type="NCBI Taxonomy" id="289476"/>
    <lineage>
        <taxon>Eukaryota</taxon>
        <taxon>Metazoa</taxon>
        <taxon>Ecdysozoa</taxon>
        <taxon>Nematoda</taxon>
        <taxon>Chromadorea</taxon>
        <taxon>Rhabditida</taxon>
        <taxon>Tylenchina</taxon>
        <taxon>Panagrolaimomorpha</taxon>
        <taxon>Strongyloidoidea</taxon>
        <taxon>Steinernematidae</taxon>
        <taxon>Steinernema</taxon>
    </lineage>
</organism>
<accession>A0AA39LKF5</accession>
<dbReference type="PROSITE" id="PS51257">
    <property type="entry name" value="PROKAR_LIPOPROTEIN"/>
    <property type="match status" value="1"/>
</dbReference>
<protein>
    <submittedName>
        <fullName evidence="2">Uncharacterized protein</fullName>
    </submittedName>
</protein>
<evidence type="ECO:0000313" key="2">
    <source>
        <dbReference type="EMBL" id="KAK0400488.1"/>
    </source>
</evidence>
<dbReference type="AlphaFoldDB" id="A0AA39LKF5"/>
<dbReference type="PANTHER" id="PTHR35015">
    <property type="entry name" value="PROTEIN CBR-OSM-7-RELATED"/>
    <property type="match status" value="1"/>
</dbReference>
<dbReference type="PANTHER" id="PTHR35015:SF1">
    <property type="entry name" value="NOTCH LIGAND OSM-11"/>
    <property type="match status" value="1"/>
</dbReference>
<gene>
    <name evidence="2" type="ORF">QR680_015276</name>
</gene>
<name>A0AA39LKF5_9BILA</name>
<proteinExistence type="predicted"/>
<dbReference type="GO" id="GO:0005112">
    <property type="term" value="F:Notch binding"/>
    <property type="evidence" value="ECO:0007669"/>
    <property type="project" value="TreeGrafter"/>
</dbReference>
<feature type="signal peptide" evidence="1">
    <location>
        <begin position="1"/>
        <end position="24"/>
    </location>
</feature>
<comment type="caution">
    <text evidence="2">The sequence shown here is derived from an EMBL/GenBank/DDBJ whole genome shotgun (WGS) entry which is preliminary data.</text>
</comment>
<dbReference type="GO" id="GO:0045747">
    <property type="term" value="P:positive regulation of Notch signaling pathway"/>
    <property type="evidence" value="ECO:0007669"/>
    <property type="project" value="TreeGrafter"/>
</dbReference>
<keyword evidence="3" id="KW-1185">Reference proteome</keyword>
<evidence type="ECO:0000256" key="1">
    <source>
        <dbReference type="SAM" id="SignalP"/>
    </source>
</evidence>
<reference evidence="2" key="1">
    <citation type="submission" date="2023-06" db="EMBL/GenBank/DDBJ databases">
        <title>Genomic analysis of the entomopathogenic nematode Steinernema hermaphroditum.</title>
        <authorList>
            <person name="Schwarz E.M."/>
            <person name="Heppert J.K."/>
            <person name="Baniya A."/>
            <person name="Schwartz H.T."/>
            <person name="Tan C.-H."/>
            <person name="Antoshechkin I."/>
            <person name="Sternberg P.W."/>
            <person name="Goodrich-Blair H."/>
            <person name="Dillman A.R."/>
        </authorList>
    </citation>
    <scope>NUCLEOTIDE SEQUENCE</scope>
    <source>
        <strain evidence="2">PS9179</strain>
        <tissue evidence="2">Whole animal</tissue>
    </source>
</reference>